<comment type="caution">
    <text evidence="8">The sequence shown here is derived from an EMBL/GenBank/DDBJ whole genome shotgun (WGS) entry which is preliminary data.</text>
</comment>
<comment type="pathway">
    <text evidence="1 6">Amino-acid degradation; L-arginine degradation via ADI pathway; carbamoyl phosphate from L-arginine: step 1/2.</text>
</comment>
<dbReference type="PANTHER" id="PTHR47271">
    <property type="entry name" value="ARGININE DEIMINASE"/>
    <property type="match status" value="1"/>
</dbReference>
<evidence type="ECO:0000256" key="1">
    <source>
        <dbReference type="ARBA" id="ARBA00005213"/>
    </source>
</evidence>
<keyword evidence="6" id="KW-0963">Cytoplasm</keyword>
<dbReference type="RefSeq" id="WP_203368011.1">
    <property type="nucleotide sequence ID" value="NZ_WSFT01000053.1"/>
</dbReference>
<dbReference type="GO" id="GO:0005737">
    <property type="term" value="C:cytoplasm"/>
    <property type="evidence" value="ECO:0007669"/>
    <property type="project" value="UniProtKB-SubCell"/>
</dbReference>
<comment type="subcellular location">
    <subcellularLocation>
        <location evidence="6">Cytoplasm</location>
    </subcellularLocation>
</comment>
<evidence type="ECO:0000256" key="5">
    <source>
        <dbReference type="ARBA" id="ARBA00049429"/>
    </source>
</evidence>
<reference evidence="8" key="1">
    <citation type="submission" date="2019-12" db="EMBL/GenBank/DDBJ databases">
        <title>Clostridiaceae gen. nov. sp. nov., isolated from sediment in Xinjiang, China.</title>
        <authorList>
            <person name="Zhang R."/>
        </authorList>
    </citation>
    <scope>NUCLEOTIDE SEQUENCE</scope>
    <source>
        <strain evidence="8">D2Q-11</strain>
    </source>
</reference>
<gene>
    <name evidence="6 8" type="primary">arcA</name>
    <name evidence="8" type="ORF">GOQ27_16710</name>
</gene>
<dbReference type="Gene3D" id="1.10.3930.10">
    <property type="entry name" value="Arginine deiminase"/>
    <property type="match status" value="1"/>
</dbReference>
<dbReference type="AlphaFoldDB" id="A0A942V599"/>
<dbReference type="NCBIfam" id="TIGR01078">
    <property type="entry name" value="arcA"/>
    <property type="match status" value="1"/>
</dbReference>
<dbReference type="Gene3D" id="3.75.10.10">
    <property type="entry name" value="L-arginine/glycine Amidinotransferase, Chain A"/>
    <property type="match status" value="1"/>
</dbReference>
<accession>A0A942V599</accession>
<protein>
    <recommendedName>
        <fullName evidence="6">Arginine deiminase</fullName>
        <shortName evidence="6">ADI</shortName>
        <ecNumber evidence="6">3.5.3.6</ecNumber>
    </recommendedName>
    <alternativeName>
        <fullName evidence="6">Arginine dihydrolase</fullName>
        <shortName evidence="6">AD</shortName>
    </alternativeName>
</protein>
<dbReference type="EMBL" id="WSFT01000053">
    <property type="protein sequence ID" value="MBS4540122.1"/>
    <property type="molecule type" value="Genomic_DNA"/>
</dbReference>
<dbReference type="HAMAP" id="MF_00242">
    <property type="entry name" value="Arg_deiminase"/>
    <property type="match status" value="1"/>
</dbReference>
<comment type="similarity">
    <text evidence="2 6">Belongs to the arginine deiminase family.</text>
</comment>
<evidence type="ECO:0000256" key="7">
    <source>
        <dbReference type="PIRSR" id="PIRSR006356-1"/>
    </source>
</evidence>
<keyword evidence="4 6" id="KW-0378">Hydrolase</keyword>
<organism evidence="8 9">
    <name type="scientific">Anaeromonas frigoriresistens</name>
    <dbReference type="NCBI Taxonomy" id="2683708"/>
    <lineage>
        <taxon>Bacteria</taxon>
        <taxon>Bacillati</taxon>
        <taxon>Bacillota</taxon>
        <taxon>Tissierellia</taxon>
        <taxon>Tissierellales</taxon>
        <taxon>Thermohalobacteraceae</taxon>
        <taxon>Anaeromonas</taxon>
    </lineage>
</organism>
<name>A0A942V599_9FIRM</name>
<evidence type="ECO:0000313" key="9">
    <source>
        <dbReference type="Proteomes" id="UP000724672"/>
    </source>
</evidence>
<sequence length="407" mass="46819">MKNEVHVYSEIGQLKTVLLHKPYHEIENLVPEYLERLLFDDIAYIKQARIEHDVFADLLRKNGAEVLYLSDLVSEVLENEEIKNKFLDEFIDEGNVSSVQLKKTLIEYLKNFETKDMVEKIISGIRTKDIPEIKNKSLVDMVNEREDYPFYLDPLPNLYFQRDPFATIGSGITLNRMSTITRNRETIFAKYIFDYHSRFKGVHKWYDRNEKYALEGGDELVLSNKVLAIGISQRTTAKAIQSVAKRILGKESFETILAFNIPKARAYMHLDTVFTMVDHDSFTIHPGIEGPLELYSIRMDKDNSLSIKFEKEELSTILSKYLDLPSVNLIRCGGGDFIDAGREQWSDGSNTLAISPGKVLCYDRNYVTNEALRKNGIEVIEMPSYELSRGRGGPRCMSMPLVREDLN</sequence>
<dbReference type="GO" id="GO:0019546">
    <property type="term" value="P:L-arginine deiminase pathway"/>
    <property type="evidence" value="ECO:0007669"/>
    <property type="project" value="UniProtKB-UniRule"/>
</dbReference>
<dbReference type="PIRSF" id="PIRSF006356">
    <property type="entry name" value="Arg_deiminase"/>
    <property type="match status" value="1"/>
</dbReference>
<evidence type="ECO:0000313" key="8">
    <source>
        <dbReference type="EMBL" id="MBS4540122.1"/>
    </source>
</evidence>
<keyword evidence="9" id="KW-1185">Reference proteome</keyword>
<proteinExistence type="inferred from homology"/>
<evidence type="ECO:0000256" key="6">
    <source>
        <dbReference type="HAMAP-Rule" id="MF_00242"/>
    </source>
</evidence>
<evidence type="ECO:0000256" key="2">
    <source>
        <dbReference type="ARBA" id="ARBA00010206"/>
    </source>
</evidence>
<dbReference type="PRINTS" id="PR01466">
    <property type="entry name" value="ARGDEIMINASE"/>
</dbReference>
<dbReference type="GO" id="GO:0016990">
    <property type="term" value="F:arginine deiminase activity"/>
    <property type="evidence" value="ECO:0007669"/>
    <property type="project" value="UniProtKB-UniRule"/>
</dbReference>
<evidence type="ECO:0000256" key="3">
    <source>
        <dbReference type="ARBA" id="ARBA00022503"/>
    </source>
</evidence>
<dbReference type="Proteomes" id="UP000724672">
    <property type="component" value="Unassembled WGS sequence"/>
</dbReference>
<dbReference type="InterPro" id="IPR003876">
    <property type="entry name" value="Arg_deiminase"/>
</dbReference>
<evidence type="ECO:0000256" key="4">
    <source>
        <dbReference type="ARBA" id="ARBA00022801"/>
    </source>
</evidence>
<feature type="active site" description="Amidino-cysteine intermediate" evidence="6 7">
    <location>
        <position position="396"/>
    </location>
</feature>
<comment type="catalytic activity">
    <reaction evidence="5 6">
        <text>L-arginine + H2O = L-citrulline + NH4(+)</text>
        <dbReference type="Rhea" id="RHEA:19597"/>
        <dbReference type="ChEBI" id="CHEBI:15377"/>
        <dbReference type="ChEBI" id="CHEBI:28938"/>
        <dbReference type="ChEBI" id="CHEBI:32682"/>
        <dbReference type="ChEBI" id="CHEBI:57743"/>
        <dbReference type="EC" id="3.5.3.6"/>
    </reaction>
</comment>
<dbReference type="PANTHER" id="PTHR47271:SF2">
    <property type="entry name" value="ARGININE DEIMINASE"/>
    <property type="match status" value="1"/>
</dbReference>
<dbReference type="SUPFAM" id="SSF55909">
    <property type="entry name" value="Pentein"/>
    <property type="match status" value="1"/>
</dbReference>
<dbReference type="Pfam" id="PF02274">
    <property type="entry name" value="ADI"/>
    <property type="match status" value="1"/>
</dbReference>
<dbReference type="EC" id="3.5.3.6" evidence="6"/>
<keyword evidence="3 6" id="KW-0056">Arginine metabolism</keyword>
<dbReference type="NCBIfam" id="NF002381">
    <property type="entry name" value="PRK01388.1"/>
    <property type="match status" value="1"/>
</dbReference>